<dbReference type="Gene3D" id="2.60.40.10">
    <property type="entry name" value="Immunoglobulins"/>
    <property type="match status" value="1"/>
</dbReference>
<reference evidence="5" key="1">
    <citation type="submission" date="2024-04" db="EMBL/GenBank/DDBJ databases">
        <title>Salinicola lusitanus LLJ914,a marine bacterium isolated from the Okinawa Trough.</title>
        <authorList>
            <person name="Li J."/>
        </authorList>
    </citation>
    <scope>NUCLEOTIDE SEQUENCE [LARGE SCALE GENOMIC DNA]</scope>
</reference>
<proteinExistence type="predicted"/>
<accession>A0AAW0PIB1</accession>
<dbReference type="PANTHER" id="PTHR14334">
    <property type="entry name" value="B-CELL ANTIGEN RECEPTOR COMPLEX-ASSOCIATED PROTEIN"/>
    <property type="match status" value="1"/>
</dbReference>
<dbReference type="AlphaFoldDB" id="A0AAW0PIB1"/>
<evidence type="ECO:0000256" key="1">
    <source>
        <dbReference type="ARBA" id="ARBA00023319"/>
    </source>
</evidence>
<organism evidence="4 5">
    <name type="scientific">Mugilogobius chulae</name>
    <name type="common">yellowstripe goby</name>
    <dbReference type="NCBI Taxonomy" id="88201"/>
    <lineage>
        <taxon>Eukaryota</taxon>
        <taxon>Metazoa</taxon>
        <taxon>Chordata</taxon>
        <taxon>Craniata</taxon>
        <taxon>Vertebrata</taxon>
        <taxon>Euteleostomi</taxon>
        <taxon>Actinopterygii</taxon>
        <taxon>Neopterygii</taxon>
        <taxon>Teleostei</taxon>
        <taxon>Neoteleostei</taxon>
        <taxon>Acanthomorphata</taxon>
        <taxon>Gobiaria</taxon>
        <taxon>Gobiiformes</taxon>
        <taxon>Gobioidei</taxon>
        <taxon>Gobiidae</taxon>
        <taxon>Gobionellinae</taxon>
        <taxon>Mugilogobius</taxon>
    </lineage>
</organism>
<evidence type="ECO:0000256" key="2">
    <source>
        <dbReference type="SAM" id="Phobius"/>
    </source>
</evidence>
<dbReference type="GO" id="GO:0019815">
    <property type="term" value="C:B cell receptor complex"/>
    <property type="evidence" value="ECO:0007669"/>
    <property type="project" value="TreeGrafter"/>
</dbReference>
<dbReference type="InterPro" id="IPR013783">
    <property type="entry name" value="Ig-like_fold"/>
</dbReference>
<evidence type="ECO:0000313" key="5">
    <source>
        <dbReference type="Proteomes" id="UP001460270"/>
    </source>
</evidence>
<keyword evidence="2" id="KW-0812">Transmembrane</keyword>
<dbReference type="PANTHER" id="PTHR14334:SF2">
    <property type="entry name" value="B-CELL ANTIGEN RECEPTOR COMPLEX-ASSOCIATED PROTEIN BETA CHAIN"/>
    <property type="match status" value="1"/>
</dbReference>
<feature type="transmembrane region" description="Helical" evidence="2">
    <location>
        <begin position="178"/>
        <end position="196"/>
    </location>
</feature>
<dbReference type="InterPro" id="IPR036179">
    <property type="entry name" value="Ig-like_dom_sf"/>
</dbReference>
<dbReference type="SUPFAM" id="SSF48726">
    <property type="entry name" value="Immunoglobulin"/>
    <property type="match status" value="1"/>
</dbReference>
<dbReference type="InterPro" id="IPR003599">
    <property type="entry name" value="Ig_sub"/>
</dbReference>
<dbReference type="EMBL" id="JBBPFD010000007">
    <property type="protein sequence ID" value="KAK7919344.1"/>
    <property type="molecule type" value="Genomic_DNA"/>
</dbReference>
<keyword evidence="5" id="KW-1185">Reference proteome</keyword>
<dbReference type="GO" id="GO:0050853">
    <property type="term" value="P:B cell receptor signaling pathway"/>
    <property type="evidence" value="ECO:0007669"/>
    <property type="project" value="TreeGrafter"/>
</dbReference>
<dbReference type="Proteomes" id="UP001460270">
    <property type="component" value="Unassembled WGS sequence"/>
</dbReference>
<dbReference type="SMART" id="SM00409">
    <property type="entry name" value="IG"/>
    <property type="match status" value="1"/>
</dbReference>
<sequence length="249" mass="27539">MRVISHVHIFKVFSVPVKSPPLQRSLSSVSPTAVTVHAPTSLSEIMSVLTVTVRWLLAGYCGLTLLHFTDSTVPPLQITQKPRFYGVMTGKTVGIYCLSSKQHVNSTAHAPDDVGHRILLRKKHLTENGILILKDLKLEDQGVYFCKINEEFGPGTELQVARPLNLANVLYRSQVKDGLIILQGLLLAVFIAAFGIRKKSLAVKKDCIYEEPEVDHIYEGLAIETCDGGDLYEEISVYAQPEGAEAPWE</sequence>
<evidence type="ECO:0000313" key="4">
    <source>
        <dbReference type="EMBL" id="KAK7919344.1"/>
    </source>
</evidence>
<feature type="domain" description="Immunoglobulin" evidence="3">
    <location>
        <begin position="82"/>
        <end position="161"/>
    </location>
</feature>
<name>A0AAW0PIB1_9GOBI</name>
<evidence type="ECO:0000259" key="3">
    <source>
        <dbReference type="SMART" id="SM00409"/>
    </source>
</evidence>
<keyword evidence="1" id="KW-0393">Immunoglobulin domain</keyword>
<protein>
    <recommendedName>
        <fullName evidence="3">Immunoglobulin domain-containing protein</fullName>
    </recommendedName>
</protein>
<dbReference type="GO" id="GO:0009897">
    <property type="term" value="C:external side of plasma membrane"/>
    <property type="evidence" value="ECO:0007669"/>
    <property type="project" value="TreeGrafter"/>
</dbReference>
<gene>
    <name evidence="4" type="ORF">WMY93_010628</name>
</gene>
<comment type="caution">
    <text evidence="4">The sequence shown here is derived from an EMBL/GenBank/DDBJ whole genome shotgun (WGS) entry which is preliminary data.</text>
</comment>
<keyword evidence="2" id="KW-1133">Transmembrane helix</keyword>
<keyword evidence="2" id="KW-0472">Membrane</keyword>
<dbReference type="GO" id="GO:0030183">
    <property type="term" value="P:B cell differentiation"/>
    <property type="evidence" value="ECO:0007669"/>
    <property type="project" value="TreeGrafter"/>
</dbReference>